<dbReference type="Proteomes" id="UP000541610">
    <property type="component" value="Unassembled WGS sequence"/>
</dbReference>
<evidence type="ECO:0000256" key="3">
    <source>
        <dbReference type="ARBA" id="ARBA00022692"/>
    </source>
</evidence>
<dbReference type="InterPro" id="IPR050549">
    <property type="entry name" value="MFS_Trehalose_Transporter"/>
</dbReference>
<comment type="catalytic activity">
    <reaction evidence="6">
        <text>D-galactose(in) = D-galactose(out)</text>
        <dbReference type="Rhea" id="RHEA:34915"/>
        <dbReference type="ChEBI" id="CHEBI:4139"/>
    </reaction>
    <physiologicalReaction direction="right-to-left" evidence="6">
        <dbReference type="Rhea" id="RHEA:34917"/>
    </physiologicalReaction>
</comment>
<comment type="subcellular location">
    <subcellularLocation>
        <location evidence="1">Membrane</location>
        <topology evidence="1">Multi-pass membrane protein</topology>
    </subcellularLocation>
</comment>
<comment type="caution">
    <text evidence="15">The sequence shown here is derived from an EMBL/GenBank/DDBJ whole genome shotgun (WGS) entry which is preliminary data.</text>
</comment>
<feature type="transmembrane region" description="Helical" evidence="13">
    <location>
        <begin position="78"/>
        <end position="100"/>
    </location>
</feature>
<keyword evidence="4 13" id="KW-1133">Transmembrane helix</keyword>
<keyword evidence="3 13" id="KW-0812">Transmembrane</keyword>
<dbReference type="InterPro" id="IPR036259">
    <property type="entry name" value="MFS_trans_sf"/>
</dbReference>
<feature type="domain" description="Major facilitator superfamily (MFS) profile" evidence="14">
    <location>
        <begin position="1"/>
        <end position="422"/>
    </location>
</feature>
<protein>
    <recommendedName>
        <fullName evidence="12">Hexose transporter 1</fullName>
    </recommendedName>
</protein>
<reference evidence="15 16" key="1">
    <citation type="submission" date="2020-04" db="EMBL/GenBank/DDBJ databases">
        <title>Perkinsus olseni comparative genomics.</title>
        <authorList>
            <person name="Bogema D.R."/>
        </authorList>
    </citation>
    <scope>NUCLEOTIDE SEQUENCE [LARGE SCALE GENOMIC DNA]</scope>
    <source>
        <strain evidence="15">00978-12</strain>
    </source>
</reference>
<feature type="transmembrane region" description="Helical" evidence="13">
    <location>
        <begin position="398"/>
        <end position="418"/>
    </location>
</feature>
<feature type="transmembrane region" description="Helical" evidence="13">
    <location>
        <begin position="107"/>
        <end position="125"/>
    </location>
</feature>
<dbReference type="PANTHER" id="PTHR48021:SF1">
    <property type="entry name" value="GH07001P-RELATED"/>
    <property type="match status" value="1"/>
</dbReference>
<dbReference type="InterPro" id="IPR003663">
    <property type="entry name" value="Sugar/inositol_transpt"/>
</dbReference>
<comment type="catalytic activity">
    <reaction evidence="11">
        <text>D-fructose(out) = D-fructose(in)</text>
        <dbReference type="Rhea" id="RHEA:60372"/>
        <dbReference type="ChEBI" id="CHEBI:37721"/>
    </reaction>
    <physiologicalReaction direction="left-to-right" evidence="11">
        <dbReference type="Rhea" id="RHEA:60373"/>
    </physiologicalReaction>
</comment>
<evidence type="ECO:0000256" key="6">
    <source>
        <dbReference type="ARBA" id="ARBA00044637"/>
    </source>
</evidence>
<dbReference type="InterPro" id="IPR005828">
    <property type="entry name" value="MFS_sugar_transport-like"/>
</dbReference>
<evidence type="ECO:0000256" key="7">
    <source>
        <dbReference type="ARBA" id="ARBA00044648"/>
    </source>
</evidence>
<feature type="transmembrane region" description="Helical" evidence="13">
    <location>
        <begin position="21"/>
        <end position="48"/>
    </location>
</feature>
<keyword evidence="5 13" id="KW-0472">Membrane</keyword>
<comment type="catalytic activity">
    <reaction evidence="7">
        <text>D-glucose(out) = D-glucose(in)</text>
        <dbReference type="Rhea" id="RHEA:60376"/>
        <dbReference type="ChEBI" id="CHEBI:4167"/>
    </reaction>
    <physiologicalReaction direction="left-to-right" evidence="7">
        <dbReference type="Rhea" id="RHEA:60377"/>
    </physiologicalReaction>
</comment>
<evidence type="ECO:0000313" key="15">
    <source>
        <dbReference type="EMBL" id="KAF4693450.1"/>
    </source>
</evidence>
<feature type="transmembrane region" description="Helical" evidence="13">
    <location>
        <begin position="235"/>
        <end position="256"/>
    </location>
</feature>
<dbReference type="PANTHER" id="PTHR48021">
    <property type="match status" value="1"/>
</dbReference>
<evidence type="ECO:0000256" key="2">
    <source>
        <dbReference type="ARBA" id="ARBA00011738"/>
    </source>
</evidence>
<dbReference type="GO" id="GO:0016020">
    <property type="term" value="C:membrane"/>
    <property type="evidence" value="ECO:0007669"/>
    <property type="project" value="UniProtKB-SubCell"/>
</dbReference>
<comment type="catalytic activity">
    <reaction evidence="10">
        <text>D-glucosamine(out) = D-glucosamine(in)</text>
        <dbReference type="Rhea" id="RHEA:78423"/>
        <dbReference type="ChEBI" id="CHEBI:58723"/>
    </reaction>
    <physiologicalReaction direction="left-to-right" evidence="10">
        <dbReference type="Rhea" id="RHEA:78424"/>
    </physiologicalReaction>
</comment>
<comment type="catalytic activity">
    <reaction evidence="8">
        <text>D-xylose(out) = D-xylose(in)</text>
        <dbReference type="Rhea" id="RHEA:78427"/>
        <dbReference type="ChEBI" id="CHEBI:53455"/>
    </reaction>
    <physiologicalReaction direction="left-to-right" evidence="8">
        <dbReference type="Rhea" id="RHEA:78428"/>
    </physiologicalReaction>
</comment>
<evidence type="ECO:0000256" key="11">
    <source>
        <dbReference type="ARBA" id="ARBA00044710"/>
    </source>
</evidence>
<dbReference type="Pfam" id="PF00083">
    <property type="entry name" value="Sugar_tr"/>
    <property type="match status" value="1"/>
</dbReference>
<evidence type="ECO:0000256" key="9">
    <source>
        <dbReference type="ARBA" id="ARBA00044662"/>
    </source>
</evidence>
<evidence type="ECO:0000256" key="1">
    <source>
        <dbReference type="ARBA" id="ARBA00004141"/>
    </source>
</evidence>
<dbReference type="InterPro" id="IPR020846">
    <property type="entry name" value="MFS_dom"/>
</dbReference>
<dbReference type="PROSITE" id="PS50850">
    <property type="entry name" value="MFS"/>
    <property type="match status" value="1"/>
</dbReference>
<evidence type="ECO:0000256" key="4">
    <source>
        <dbReference type="ARBA" id="ARBA00022989"/>
    </source>
</evidence>
<dbReference type="GO" id="GO:0022857">
    <property type="term" value="F:transmembrane transporter activity"/>
    <property type="evidence" value="ECO:0007669"/>
    <property type="project" value="InterPro"/>
</dbReference>
<feature type="transmembrane region" description="Helical" evidence="13">
    <location>
        <begin position="299"/>
        <end position="319"/>
    </location>
</feature>
<evidence type="ECO:0000313" key="16">
    <source>
        <dbReference type="Proteomes" id="UP000541610"/>
    </source>
</evidence>
<gene>
    <name evidence="15" type="ORF">FOZ60_010868</name>
</gene>
<feature type="transmembrane region" description="Helical" evidence="13">
    <location>
        <begin position="271"/>
        <end position="292"/>
    </location>
</feature>
<evidence type="ECO:0000256" key="13">
    <source>
        <dbReference type="SAM" id="Phobius"/>
    </source>
</evidence>
<dbReference type="Gene3D" id="1.20.1250.20">
    <property type="entry name" value="MFS general substrate transporter like domains"/>
    <property type="match status" value="1"/>
</dbReference>
<dbReference type="SUPFAM" id="SSF103473">
    <property type="entry name" value="MFS general substrate transporter"/>
    <property type="match status" value="1"/>
</dbReference>
<evidence type="ECO:0000259" key="14">
    <source>
        <dbReference type="PROSITE" id="PS50850"/>
    </source>
</evidence>
<dbReference type="EMBL" id="JABANP010000045">
    <property type="protein sequence ID" value="KAF4693450.1"/>
    <property type="molecule type" value="Genomic_DNA"/>
</dbReference>
<organism evidence="15 16">
    <name type="scientific">Perkinsus olseni</name>
    <name type="common">Perkinsus atlanticus</name>
    <dbReference type="NCBI Taxonomy" id="32597"/>
    <lineage>
        <taxon>Eukaryota</taxon>
        <taxon>Sar</taxon>
        <taxon>Alveolata</taxon>
        <taxon>Perkinsozoa</taxon>
        <taxon>Perkinsea</taxon>
        <taxon>Perkinsida</taxon>
        <taxon>Perkinsidae</taxon>
        <taxon>Perkinsus</taxon>
    </lineage>
</organism>
<sequence>MAERLVKRPISHRLSTIVVKYLGKDACAVLSCFACLLAPIIAGVGLGFTSPTIDTMSNTVISPTTGQHIPIGSSSNLYVFHSSAISSFFSAVFTLGALVGSLAGNQLCFALGACVVYAIGMGTRTGADSSDPAATSTTFCDWRALSYYCMIPSGLLFFAMFLSPETPRWLATRGRLDEAKNSLVAVRGLPIDDKQLAAEVKVLADVSASRSGENGSNNMPFKDRLKLLFSCKRQCIIACAVHSFAQFIGLNALAFYQTSFFQLAGLSNADLMSLTVQLVTAVSNLVACFLVDRLGRRPLLLWSGLGMAVGQFLLGLFFYLDRDGTATNLSWLPVLACYIVQITMATGVGPIRWMLSAELFPDEVRGLASSMATTVNWLSAFILIECLTPAVNGTSLQAVFWFFSCVGVALAVFVWFFVPETKGKTLEEIQKIFARSSTH</sequence>
<dbReference type="PRINTS" id="PR00171">
    <property type="entry name" value="SUGRTRNSPORT"/>
</dbReference>
<comment type="subunit">
    <text evidence="2">Homodimer.</text>
</comment>
<comment type="catalytic activity">
    <reaction evidence="9">
        <text>D-mannose(out) = D-mannose(in)</text>
        <dbReference type="Rhea" id="RHEA:78391"/>
        <dbReference type="ChEBI" id="CHEBI:4208"/>
    </reaction>
    <physiologicalReaction direction="left-to-right" evidence="9">
        <dbReference type="Rhea" id="RHEA:78392"/>
    </physiologicalReaction>
</comment>
<evidence type="ECO:0000256" key="8">
    <source>
        <dbReference type="ARBA" id="ARBA00044656"/>
    </source>
</evidence>
<feature type="transmembrane region" description="Helical" evidence="13">
    <location>
        <begin position="367"/>
        <end position="392"/>
    </location>
</feature>
<evidence type="ECO:0000256" key="10">
    <source>
        <dbReference type="ARBA" id="ARBA00044668"/>
    </source>
</evidence>
<name>A0A7J6PD89_PEROL</name>
<evidence type="ECO:0000256" key="5">
    <source>
        <dbReference type="ARBA" id="ARBA00023136"/>
    </source>
</evidence>
<evidence type="ECO:0000256" key="12">
    <source>
        <dbReference type="ARBA" id="ARBA00044780"/>
    </source>
</evidence>
<dbReference type="AlphaFoldDB" id="A0A7J6PD89"/>
<feature type="transmembrane region" description="Helical" evidence="13">
    <location>
        <begin position="145"/>
        <end position="163"/>
    </location>
</feature>
<accession>A0A7J6PD89</accession>
<feature type="transmembrane region" description="Helical" evidence="13">
    <location>
        <begin position="331"/>
        <end position="355"/>
    </location>
</feature>
<proteinExistence type="predicted"/>
<dbReference type="OrthoDB" id="425561at2759"/>